<gene>
    <name evidence="1" type="ORF">CPB84DRAFT_1795744</name>
</gene>
<dbReference type="EMBL" id="JADNYJ010000180">
    <property type="protein sequence ID" value="KAF8876609.1"/>
    <property type="molecule type" value="Genomic_DNA"/>
</dbReference>
<proteinExistence type="predicted"/>
<dbReference type="OrthoDB" id="301415at2759"/>
<accession>A0A9P5ND32</accession>
<organism evidence="1 2">
    <name type="scientific">Gymnopilus junonius</name>
    <name type="common">Spectacular rustgill mushroom</name>
    <name type="synonym">Gymnopilus spectabilis subsp. junonius</name>
    <dbReference type="NCBI Taxonomy" id="109634"/>
    <lineage>
        <taxon>Eukaryota</taxon>
        <taxon>Fungi</taxon>
        <taxon>Dikarya</taxon>
        <taxon>Basidiomycota</taxon>
        <taxon>Agaricomycotina</taxon>
        <taxon>Agaricomycetes</taxon>
        <taxon>Agaricomycetidae</taxon>
        <taxon>Agaricales</taxon>
        <taxon>Agaricineae</taxon>
        <taxon>Hymenogastraceae</taxon>
        <taxon>Gymnopilus</taxon>
    </lineage>
</organism>
<protein>
    <submittedName>
        <fullName evidence="1">Uncharacterized protein</fullName>
    </submittedName>
</protein>
<comment type="caution">
    <text evidence="1">The sequence shown here is derived from an EMBL/GenBank/DDBJ whole genome shotgun (WGS) entry which is preliminary data.</text>
</comment>
<name>A0A9P5ND32_GYMJU</name>
<feature type="non-terminal residue" evidence="1">
    <location>
        <position position="60"/>
    </location>
</feature>
<keyword evidence="2" id="KW-1185">Reference proteome</keyword>
<evidence type="ECO:0000313" key="1">
    <source>
        <dbReference type="EMBL" id="KAF8876609.1"/>
    </source>
</evidence>
<evidence type="ECO:0000313" key="2">
    <source>
        <dbReference type="Proteomes" id="UP000724874"/>
    </source>
</evidence>
<sequence>IPILRFTSCGLAISDDRNTVYLVEEFIDEKQEGRYVKYINNSSPKPLWTYLPDDEEYKNI</sequence>
<reference evidence="1" key="1">
    <citation type="submission" date="2020-11" db="EMBL/GenBank/DDBJ databases">
        <authorList>
            <consortium name="DOE Joint Genome Institute"/>
            <person name="Ahrendt S."/>
            <person name="Riley R."/>
            <person name="Andreopoulos W."/>
            <person name="LaButti K."/>
            <person name="Pangilinan J."/>
            <person name="Ruiz-duenas F.J."/>
            <person name="Barrasa J.M."/>
            <person name="Sanchez-Garcia M."/>
            <person name="Camarero S."/>
            <person name="Miyauchi S."/>
            <person name="Serrano A."/>
            <person name="Linde D."/>
            <person name="Babiker R."/>
            <person name="Drula E."/>
            <person name="Ayuso-Fernandez I."/>
            <person name="Pacheco R."/>
            <person name="Padilla G."/>
            <person name="Ferreira P."/>
            <person name="Barriuso J."/>
            <person name="Kellner H."/>
            <person name="Castanera R."/>
            <person name="Alfaro M."/>
            <person name="Ramirez L."/>
            <person name="Pisabarro A.G."/>
            <person name="Kuo A."/>
            <person name="Tritt A."/>
            <person name="Lipzen A."/>
            <person name="He G."/>
            <person name="Yan M."/>
            <person name="Ng V."/>
            <person name="Cullen D."/>
            <person name="Martin F."/>
            <person name="Rosso M.-N."/>
            <person name="Henrissat B."/>
            <person name="Hibbett D."/>
            <person name="Martinez A.T."/>
            <person name="Grigoriev I.V."/>
        </authorList>
    </citation>
    <scope>NUCLEOTIDE SEQUENCE</scope>
    <source>
        <strain evidence="1">AH 44721</strain>
    </source>
</reference>
<dbReference type="Proteomes" id="UP000724874">
    <property type="component" value="Unassembled WGS sequence"/>
</dbReference>
<feature type="non-terminal residue" evidence="1">
    <location>
        <position position="1"/>
    </location>
</feature>
<dbReference type="AlphaFoldDB" id="A0A9P5ND32"/>